<dbReference type="PANTHER" id="PTHR36417:SF2">
    <property type="entry name" value="SELENOPROTEIN DOMAIN PROTEIN (AFU_ORTHOLOGUE AFUA_1G05220)"/>
    <property type="match status" value="1"/>
</dbReference>
<feature type="region of interest" description="Disordered" evidence="12">
    <location>
        <begin position="172"/>
        <end position="192"/>
    </location>
</feature>
<reference evidence="14" key="1">
    <citation type="submission" date="2022-11" db="EMBL/GenBank/DDBJ databases">
        <title>Chromosomal genome sequence assembly and mating type (MAT) locus characterization of the leprose asexual lichenized fungus Lepraria neglecta (Nyl.) Erichsen.</title>
        <authorList>
            <person name="Allen J.L."/>
            <person name="Pfeffer B."/>
        </authorList>
    </citation>
    <scope>NUCLEOTIDE SEQUENCE</scope>
    <source>
        <strain evidence="14">Allen 5258</strain>
    </source>
</reference>
<dbReference type="InterPro" id="IPR015898">
    <property type="entry name" value="G-protein_gamma-like_dom"/>
</dbReference>
<keyword evidence="11" id="KW-0636">Prenylation</keyword>
<keyword evidence="8" id="KW-0807">Transducer</keyword>
<comment type="subunit">
    <text evidence="3">G proteins are composed of 3 units, alpha, beta and gamma.</text>
</comment>
<evidence type="ECO:0000256" key="11">
    <source>
        <dbReference type="ARBA" id="ARBA00023289"/>
    </source>
</evidence>
<evidence type="ECO:0000256" key="4">
    <source>
        <dbReference type="ARBA" id="ARBA00016111"/>
    </source>
</evidence>
<dbReference type="SUPFAM" id="SSF48670">
    <property type="entry name" value="Transducin (heterotrimeric G protein), gamma chain"/>
    <property type="match status" value="1"/>
</dbReference>
<dbReference type="GO" id="GO:0007186">
    <property type="term" value="P:G protein-coupled receptor signaling pathway"/>
    <property type="evidence" value="ECO:0007669"/>
    <property type="project" value="InterPro"/>
</dbReference>
<dbReference type="Pfam" id="PF10262">
    <property type="entry name" value="Rdx"/>
    <property type="match status" value="1"/>
</dbReference>
<dbReference type="FunFam" id="4.10.260.10:FF:000003">
    <property type="entry name" value="G-protein complex gamma subunit Ste18/GpgA"/>
    <property type="match status" value="1"/>
</dbReference>
<dbReference type="SMART" id="SM01224">
    <property type="entry name" value="G_gamma"/>
    <property type="match status" value="1"/>
</dbReference>
<proteinExistence type="inferred from homology"/>
<dbReference type="AlphaFoldDB" id="A0AAD9ZGI8"/>
<evidence type="ECO:0000256" key="2">
    <source>
        <dbReference type="ARBA" id="ARBA00007431"/>
    </source>
</evidence>
<dbReference type="SUPFAM" id="SSF52833">
    <property type="entry name" value="Thioredoxin-like"/>
    <property type="match status" value="1"/>
</dbReference>
<sequence>MPAAYEIRAGGDVKNKKQSMADLKLRRLNELNSRLREDLERPRIRVSEASMSLIQYCTNTKDFMVPSMWGSVDKREDPYAPQQSGGCCTVIPAFSKLLLSRNLNMESATGKEISEAQGPIVLPRVTIKYCTKCKWMLRAAYFAQELLSTFSTSIGEVALIPSTGGVFTIDIEHSGSPSDPDTVSQEGQVTTQMSRLWDRDTEGGFPEVKHLKQLVRNIIDPTRDLGHVDGHRKDKKVEPVDNKNPTKTQTALTSSRGETTIPTDPDAGIAKGPPDDEGGAKGDKEKGSGEVCEDCT</sequence>
<feature type="compositionally biased region" description="Basic and acidic residues" evidence="12">
    <location>
        <begin position="223"/>
        <end position="241"/>
    </location>
</feature>
<dbReference type="Gene3D" id="3.40.30.10">
    <property type="entry name" value="Glutaredoxin"/>
    <property type="match status" value="1"/>
</dbReference>
<dbReference type="InterPro" id="IPR036249">
    <property type="entry name" value="Thioredoxin-like_sf"/>
</dbReference>
<comment type="subcellular location">
    <subcellularLocation>
        <location evidence="1">Membrane</location>
        <topology evidence="1">Peripheral membrane protein</topology>
    </subcellularLocation>
</comment>
<comment type="similarity">
    <text evidence="2">Belongs to the G protein gamma family.</text>
</comment>
<evidence type="ECO:0000313" key="15">
    <source>
        <dbReference type="Proteomes" id="UP001276659"/>
    </source>
</evidence>
<evidence type="ECO:0000256" key="7">
    <source>
        <dbReference type="ARBA" id="ARBA00023139"/>
    </source>
</evidence>
<dbReference type="Pfam" id="PF00631">
    <property type="entry name" value="G-gamma"/>
    <property type="match status" value="1"/>
</dbReference>
<protein>
    <recommendedName>
        <fullName evidence="4">Guanine nucleotide-binding protein subunit gamma</fullName>
    </recommendedName>
</protein>
<evidence type="ECO:0000256" key="8">
    <source>
        <dbReference type="ARBA" id="ARBA00023224"/>
    </source>
</evidence>
<evidence type="ECO:0000259" key="13">
    <source>
        <dbReference type="SMART" id="SM01224"/>
    </source>
</evidence>
<keyword evidence="10" id="KW-0449">Lipoprotein</keyword>
<comment type="caution">
    <text evidence="14">The sequence shown here is derived from an EMBL/GenBank/DDBJ whole genome shotgun (WGS) entry which is preliminary data.</text>
</comment>
<evidence type="ECO:0000256" key="5">
    <source>
        <dbReference type="ARBA" id="ARBA00022481"/>
    </source>
</evidence>
<dbReference type="InterPro" id="IPR036284">
    <property type="entry name" value="GGL_sf"/>
</dbReference>
<feature type="domain" description="G protein gamma" evidence="13">
    <location>
        <begin position="21"/>
        <end position="91"/>
    </location>
</feature>
<dbReference type="Proteomes" id="UP001276659">
    <property type="component" value="Unassembled WGS sequence"/>
</dbReference>
<evidence type="ECO:0000256" key="10">
    <source>
        <dbReference type="ARBA" id="ARBA00023288"/>
    </source>
</evidence>
<name>A0AAD9ZGI8_9LECA</name>
<dbReference type="EMBL" id="JASNWA010000003">
    <property type="protein sequence ID" value="KAK3178769.1"/>
    <property type="molecule type" value="Genomic_DNA"/>
</dbReference>
<evidence type="ECO:0000256" key="3">
    <source>
        <dbReference type="ARBA" id="ARBA00011581"/>
    </source>
</evidence>
<feature type="compositionally biased region" description="Polar residues" evidence="12">
    <location>
        <begin position="243"/>
        <end position="262"/>
    </location>
</feature>
<accession>A0AAD9ZGI8</accession>
<feature type="region of interest" description="Disordered" evidence="12">
    <location>
        <begin position="223"/>
        <end position="296"/>
    </location>
</feature>
<dbReference type="PANTHER" id="PTHR36417">
    <property type="entry name" value="SELENOPROTEIN DOMAIN PROTEIN (AFU_ORTHOLOGUE AFUA_1G05220)"/>
    <property type="match status" value="1"/>
</dbReference>
<feature type="compositionally biased region" description="Polar residues" evidence="12">
    <location>
        <begin position="175"/>
        <end position="192"/>
    </location>
</feature>
<evidence type="ECO:0000256" key="9">
    <source>
        <dbReference type="ARBA" id="ARBA00023284"/>
    </source>
</evidence>
<evidence type="ECO:0000313" key="14">
    <source>
        <dbReference type="EMBL" id="KAK3178769.1"/>
    </source>
</evidence>
<gene>
    <name evidence="14" type="ORF">OEA41_000906</name>
</gene>
<dbReference type="Gene3D" id="4.10.260.10">
    <property type="entry name" value="Transducin (heterotrimeric G protein), gamma chain"/>
    <property type="match status" value="1"/>
</dbReference>
<dbReference type="InterPro" id="IPR011893">
    <property type="entry name" value="Selenoprotein_Rdx-typ"/>
</dbReference>
<dbReference type="GO" id="GO:0016020">
    <property type="term" value="C:membrane"/>
    <property type="evidence" value="ECO:0007669"/>
    <property type="project" value="UniProtKB-SubCell"/>
</dbReference>
<evidence type="ECO:0000256" key="12">
    <source>
        <dbReference type="SAM" id="MobiDB-lite"/>
    </source>
</evidence>
<evidence type="ECO:0000256" key="6">
    <source>
        <dbReference type="ARBA" id="ARBA00023136"/>
    </source>
</evidence>
<feature type="compositionally biased region" description="Basic and acidic residues" evidence="12">
    <location>
        <begin position="278"/>
        <end position="288"/>
    </location>
</feature>
<evidence type="ECO:0000256" key="1">
    <source>
        <dbReference type="ARBA" id="ARBA00004170"/>
    </source>
</evidence>
<keyword evidence="9" id="KW-0676">Redox-active center</keyword>
<keyword evidence="5" id="KW-0488">Methylation</keyword>
<keyword evidence="15" id="KW-1185">Reference proteome</keyword>
<keyword evidence="7" id="KW-0564">Palmitate</keyword>
<organism evidence="14 15">
    <name type="scientific">Lepraria neglecta</name>
    <dbReference type="NCBI Taxonomy" id="209136"/>
    <lineage>
        <taxon>Eukaryota</taxon>
        <taxon>Fungi</taxon>
        <taxon>Dikarya</taxon>
        <taxon>Ascomycota</taxon>
        <taxon>Pezizomycotina</taxon>
        <taxon>Lecanoromycetes</taxon>
        <taxon>OSLEUM clade</taxon>
        <taxon>Lecanoromycetidae</taxon>
        <taxon>Lecanorales</taxon>
        <taxon>Lecanorineae</taxon>
        <taxon>Stereocaulaceae</taxon>
        <taxon>Lepraria</taxon>
    </lineage>
</organism>
<keyword evidence="6" id="KW-0472">Membrane</keyword>